<protein>
    <submittedName>
        <fullName evidence="1">Protein ZBED8</fullName>
    </submittedName>
</protein>
<gene>
    <name evidence="1" type="ORF">RF11_06395</name>
</gene>
<organism evidence="1 2">
    <name type="scientific">Thelohanellus kitauei</name>
    <name type="common">Myxosporean</name>
    <dbReference type="NCBI Taxonomy" id="669202"/>
    <lineage>
        <taxon>Eukaryota</taxon>
        <taxon>Metazoa</taxon>
        <taxon>Cnidaria</taxon>
        <taxon>Myxozoa</taxon>
        <taxon>Myxosporea</taxon>
        <taxon>Bivalvulida</taxon>
        <taxon>Platysporina</taxon>
        <taxon>Myxobolidae</taxon>
        <taxon>Thelohanellus</taxon>
    </lineage>
</organism>
<dbReference type="PANTHER" id="PTHR45913:SF5">
    <property type="entry name" value="GENERAL TRANSCRIPTION FACTOR II-I REPEAT DOMAIN-CONTAINING PROTEIN 2A-LIKE PROTEIN"/>
    <property type="match status" value="1"/>
</dbReference>
<proteinExistence type="predicted"/>
<dbReference type="Proteomes" id="UP000031668">
    <property type="component" value="Unassembled WGS sequence"/>
</dbReference>
<dbReference type="EMBL" id="JWZT01002312">
    <property type="protein sequence ID" value="KII69711.1"/>
    <property type="molecule type" value="Genomic_DNA"/>
</dbReference>
<evidence type="ECO:0000313" key="1">
    <source>
        <dbReference type="EMBL" id="KII69711.1"/>
    </source>
</evidence>
<dbReference type="PANTHER" id="PTHR45913">
    <property type="entry name" value="EPM2A-INTERACTING PROTEIN 1"/>
    <property type="match status" value="1"/>
</dbReference>
<keyword evidence="2" id="KW-1185">Reference proteome</keyword>
<accession>A0A0C2MR50</accession>
<reference evidence="1 2" key="1">
    <citation type="journal article" date="2014" name="Genome Biol. Evol.">
        <title>The genome of the myxosporean Thelohanellus kitauei shows adaptations to nutrient acquisition within its fish host.</title>
        <authorList>
            <person name="Yang Y."/>
            <person name="Xiong J."/>
            <person name="Zhou Z."/>
            <person name="Huo F."/>
            <person name="Miao W."/>
            <person name="Ran C."/>
            <person name="Liu Y."/>
            <person name="Zhang J."/>
            <person name="Feng J."/>
            <person name="Wang M."/>
            <person name="Wang M."/>
            <person name="Wang L."/>
            <person name="Yao B."/>
        </authorList>
    </citation>
    <scope>NUCLEOTIDE SEQUENCE [LARGE SCALE GENOMIC DNA]</scope>
    <source>
        <strain evidence="1">Wuqing</strain>
    </source>
</reference>
<name>A0A0C2MR50_THEKT</name>
<sequence>MAEYCQYYDRWFSLFDRKESWSTEETEWPCYRGRLQQGIDILHCILHHMLDVKRVMDPTVKIINFIMERGLNHREFIILHEECGSDSSDVLSHNAERWLNLGKILTCF</sequence>
<evidence type="ECO:0000313" key="2">
    <source>
        <dbReference type="Proteomes" id="UP000031668"/>
    </source>
</evidence>
<comment type="caution">
    <text evidence="1">The sequence shown here is derived from an EMBL/GenBank/DDBJ whole genome shotgun (WGS) entry which is preliminary data.</text>
</comment>
<dbReference type="AlphaFoldDB" id="A0A0C2MR50"/>
<dbReference type="OrthoDB" id="10061052at2759"/>